<dbReference type="InterPro" id="IPR017438">
    <property type="entry name" value="ATP-NAD_kinase_N"/>
</dbReference>
<dbReference type="Pfam" id="PF00781">
    <property type="entry name" value="DAGK_cat"/>
    <property type="match status" value="1"/>
</dbReference>
<name>A0ABN2NZC4_9ACTN</name>
<feature type="domain" description="DAGKc" evidence="1">
    <location>
        <begin position="40"/>
        <end position="122"/>
    </location>
</feature>
<reference evidence="2 3" key="1">
    <citation type="journal article" date="2019" name="Int. J. Syst. Evol. Microbiol.">
        <title>The Global Catalogue of Microorganisms (GCM) 10K type strain sequencing project: providing services to taxonomists for standard genome sequencing and annotation.</title>
        <authorList>
            <consortium name="The Broad Institute Genomics Platform"/>
            <consortium name="The Broad Institute Genome Sequencing Center for Infectious Disease"/>
            <person name="Wu L."/>
            <person name="Ma J."/>
        </authorList>
    </citation>
    <scope>NUCLEOTIDE SEQUENCE [LARGE SCALE GENOMIC DNA]</scope>
    <source>
        <strain evidence="2 3">JCM 13581</strain>
    </source>
</reference>
<keyword evidence="2" id="KW-0418">Kinase</keyword>
<organism evidence="2 3">
    <name type="scientific">Streptomyces sodiiphilus</name>
    <dbReference type="NCBI Taxonomy" id="226217"/>
    <lineage>
        <taxon>Bacteria</taxon>
        <taxon>Bacillati</taxon>
        <taxon>Actinomycetota</taxon>
        <taxon>Actinomycetes</taxon>
        <taxon>Kitasatosporales</taxon>
        <taxon>Streptomycetaceae</taxon>
        <taxon>Streptomyces</taxon>
    </lineage>
</organism>
<evidence type="ECO:0000259" key="1">
    <source>
        <dbReference type="Pfam" id="PF00781"/>
    </source>
</evidence>
<evidence type="ECO:0000313" key="3">
    <source>
        <dbReference type="Proteomes" id="UP001501303"/>
    </source>
</evidence>
<keyword evidence="3" id="KW-1185">Reference proteome</keyword>
<dbReference type="GO" id="GO:0016301">
    <property type="term" value="F:kinase activity"/>
    <property type="evidence" value="ECO:0007669"/>
    <property type="project" value="UniProtKB-KW"/>
</dbReference>
<dbReference type="EMBL" id="BAAAMJ010000015">
    <property type="protein sequence ID" value="GAA1907885.1"/>
    <property type="molecule type" value="Genomic_DNA"/>
</dbReference>
<sequence>MLILIDPRARRTDGESVRIARDVLCAGVRDAKVCLLDRPQAMMHALARRGGRRVVIIGDDRALLRAVGVLLSTGGLTRHPLAVVPVGPGPAVALARALGVPADAVAASRAALSGAERTVDVLTDDAGGVVLSMLGIPAPEPEAGRRPWWRSARRADPEERVPAQRLRIEADGEVLADLDEPVADVSVSASDGMAHIVVRRQADAAVTVTARSVTVSGPGFSYRADSVDCGPAQSRTWQVLPAALRLRVPAG</sequence>
<accession>A0ABN2NZC4</accession>
<dbReference type="SUPFAM" id="SSF111331">
    <property type="entry name" value="NAD kinase/diacylglycerol kinase-like"/>
    <property type="match status" value="1"/>
</dbReference>
<dbReference type="InterPro" id="IPR001206">
    <property type="entry name" value="Diacylglycerol_kinase_cat_dom"/>
</dbReference>
<proteinExistence type="predicted"/>
<keyword evidence="2" id="KW-0808">Transferase</keyword>
<dbReference type="RefSeq" id="WP_344260055.1">
    <property type="nucleotide sequence ID" value="NZ_BAAAMJ010000015.1"/>
</dbReference>
<protein>
    <submittedName>
        <fullName evidence="2">Diacylglycerol kinase family protein</fullName>
    </submittedName>
</protein>
<dbReference type="Gene3D" id="3.40.50.10330">
    <property type="entry name" value="Probable inorganic polyphosphate/atp-NAD kinase, domain 1"/>
    <property type="match status" value="1"/>
</dbReference>
<gene>
    <name evidence="2" type="ORF">GCM10009716_17270</name>
</gene>
<comment type="caution">
    <text evidence="2">The sequence shown here is derived from an EMBL/GenBank/DDBJ whole genome shotgun (WGS) entry which is preliminary data.</text>
</comment>
<dbReference type="InterPro" id="IPR016064">
    <property type="entry name" value="NAD/diacylglycerol_kinase_sf"/>
</dbReference>
<dbReference type="Proteomes" id="UP001501303">
    <property type="component" value="Unassembled WGS sequence"/>
</dbReference>
<evidence type="ECO:0000313" key="2">
    <source>
        <dbReference type="EMBL" id="GAA1907885.1"/>
    </source>
</evidence>